<dbReference type="PROSITE" id="PS51007">
    <property type="entry name" value="CYTC"/>
    <property type="match status" value="1"/>
</dbReference>
<evidence type="ECO:0000313" key="7">
    <source>
        <dbReference type="EMBL" id="RCX24849.1"/>
    </source>
</evidence>
<reference evidence="7 8" key="1">
    <citation type="submission" date="2018-07" db="EMBL/GenBank/DDBJ databases">
        <title>Genomic Encyclopedia of Type Strains, Phase IV (KMG-IV): sequencing the most valuable type-strain genomes for metagenomic binning, comparative biology and taxonomic classification.</title>
        <authorList>
            <person name="Goeker M."/>
        </authorList>
    </citation>
    <scope>NUCLEOTIDE SEQUENCE [LARGE SCALE GENOMIC DNA]</scope>
    <source>
        <strain evidence="7 8">DSM 26407</strain>
    </source>
</reference>
<dbReference type="OrthoDB" id="9809720at2"/>
<dbReference type="GO" id="GO:0020037">
    <property type="term" value="F:heme binding"/>
    <property type="evidence" value="ECO:0007669"/>
    <property type="project" value="InterPro"/>
</dbReference>
<keyword evidence="2 4" id="KW-0479">Metal-binding</keyword>
<evidence type="ECO:0000313" key="8">
    <source>
        <dbReference type="Proteomes" id="UP000252707"/>
    </source>
</evidence>
<proteinExistence type="predicted"/>
<keyword evidence="5" id="KW-0732">Signal</keyword>
<feature type="chain" id="PRO_5016975963" evidence="5">
    <location>
        <begin position="24"/>
        <end position="125"/>
    </location>
</feature>
<dbReference type="RefSeq" id="WP_114281053.1">
    <property type="nucleotide sequence ID" value="NZ_QPJY01000014.1"/>
</dbReference>
<evidence type="ECO:0000256" key="4">
    <source>
        <dbReference type="PROSITE-ProRule" id="PRU00433"/>
    </source>
</evidence>
<name>A0A369BT80_9GAMM</name>
<protein>
    <submittedName>
        <fullName evidence="7">Cytochrome c</fullName>
    </submittedName>
</protein>
<gene>
    <name evidence="7" type="ORF">DFQ59_1145</name>
</gene>
<dbReference type="InterPro" id="IPR036909">
    <property type="entry name" value="Cyt_c-like_dom_sf"/>
</dbReference>
<dbReference type="GO" id="GO:0046872">
    <property type="term" value="F:metal ion binding"/>
    <property type="evidence" value="ECO:0007669"/>
    <property type="project" value="UniProtKB-KW"/>
</dbReference>
<sequence>MKNRVAGAIALLMAVSGSFAIQASEVDQAAAERGREHFKLFCTNCHGLSGEGNGPLVAMLKIQPADLTQLARRDGGHFDAERVLKAIDGRHEVGSEGTRNMPVFSENLAISTVIDLVEYLKTIQR</sequence>
<dbReference type="AlphaFoldDB" id="A0A369BT80"/>
<keyword evidence="8" id="KW-1185">Reference proteome</keyword>
<dbReference type="InterPro" id="IPR009056">
    <property type="entry name" value="Cyt_c-like_dom"/>
</dbReference>
<evidence type="ECO:0000259" key="6">
    <source>
        <dbReference type="PROSITE" id="PS51007"/>
    </source>
</evidence>
<feature type="domain" description="Cytochrome c" evidence="6">
    <location>
        <begin position="29"/>
        <end position="124"/>
    </location>
</feature>
<feature type="signal peptide" evidence="5">
    <location>
        <begin position="1"/>
        <end position="23"/>
    </location>
</feature>
<dbReference type="GO" id="GO:0009055">
    <property type="term" value="F:electron transfer activity"/>
    <property type="evidence" value="ECO:0007669"/>
    <property type="project" value="InterPro"/>
</dbReference>
<evidence type="ECO:0000256" key="3">
    <source>
        <dbReference type="ARBA" id="ARBA00023004"/>
    </source>
</evidence>
<dbReference type="Proteomes" id="UP000252707">
    <property type="component" value="Unassembled WGS sequence"/>
</dbReference>
<dbReference type="Gene3D" id="1.10.760.10">
    <property type="entry name" value="Cytochrome c-like domain"/>
    <property type="match status" value="1"/>
</dbReference>
<evidence type="ECO:0000256" key="1">
    <source>
        <dbReference type="ARBA" id="ARBA00022617"/>
    </source>
</evidence>
<evidence type="ECO:0000256" key="5">
    <source>
        <dbReference type="SAM" id="SignalP"/>
    </source>
</evidence>
<keyword evidence="1 4" id="KW-0349">Heme</keyword>
<comment type="caution">
    <text evidence="7">The sequence shown here is derived from an EMBL/GenBank/DDBJ whole genome shotgun (WGS) entry which is preliminary data.</text>
</comment>
<organism evidence="7 8">
    <name type="scientific">Thioalbus denitrificans</name>
    <dbReference type="NCBI Taxonomy" id="547122"/>
    <lineage>
        <taxon>Bacteria</taxon>
        <taxon>Pseudomonadati</taxon>
        <taxon>Pseudomonadota</taxon>
        <taxon>Gammaproteobacteria</taxon>
        <taxon>Chromatiales</taxon>
        <taxon>Ectothiorhodospiraceae</taxon>
        <taxon>Thioalbus</taxon>
    </lineage>
</organism>
<dbReference type="SUPFAM" id="SSF46626">
    <property type="entry name" value="Cytochrome c"/>
    <property type="match status" value="1"/>
</dbReference>
<dbReference type="Pfam" id="PF00034">
    <property type="entry name" value="Cytochrom_C"/>
    <property type="match status" value="1"/>
</dbReference>
<dbReference type="EMBL" id="QPJY01000014">
    <property type="protein sequence ID" value="RCX24849.1"/>
    <property type="molecule type" value="Genomic_DNA"/>
</dbReference>
<keyword evidence="3 4" id="KW-0408">Iron</keyword>
<accession>A0A369BT80</accession>
<evidence type="ECO:0000256" key="2">
    <source>
        <dbReference type="ARBA" id="ARBA00022723"/>
    </source>
</evidence>